<evidence type="ECO:0000256" key="5">
    <source>
        <dbReference type="ARBA" id="ARBA00035013"/>
    </source>
</evidence>
<keyword evidence="3" id="KW-0560">Oxidoreductase</keyword>
<dbReference type="InterPro" id="IPR009770">
    <property type="entry name" value="HGLS"/>
</dbReference>
<evidence type="ECO:0000313" key="9">
    <source>
        <dbReference type="Proteomes" id="UP000736672"/>
    </source>
</evidence>
<dbReference type="Pfam" id="PF07063">
    <property type="entry name" value="HGLS"/>
    <property type="match status" value="1"/>
</dbReference>
<comment type="similarity">
    <text evidence="5">Belongs to the 2-oxoadipate dioxygenase/decarboxylase family.</text>
</comment>
<dbReference type="AlphaFoldDB" id="A0A9P9JZH7"/>
<evidence type="ECO:0000256" key="1">
    <source>
        <dbReference type="ARBA" id="ARBA00001954"/>
    </source>
</evidence>
<name>A0A9P9JZH7_FUSSL</name>
<evidence type="ECO:0000313" key="8">
    <source>
        <dbReference type="EMBL" id="KAH7234569.1"/>
    </source>
</evidence>
<keyword evidence="4" id="KW-0408">Iron</keyword>
<dbReference type="EC" id="1.13.11.93" evidence="6"/>
<dbReference type="Proteomes" id="UP000736672">
    <property type="component" value="Unassembled WGS sequence"/>
</dbReference>
<protein>
    <recommendedName>
        <fullName evidence="6">2-oxoadipate dioxygenase/decarboxylase</fullName>
        <ecNumber evidence="6">1.13.11.93</ecNumber>
    </recommendedName>
    <alternativeName>
        <fullName evidence="7">2-hydroxyglutarate synthase</fullName>
    </alternativeName>
</protein>
<keyword evidence="9" id="KW-1185">Reference proteome</keyword>
<keyword evidence="2" id="KW-0223">Dioxygenase</keyword>
<evidence type="ECO:0000256" key="7">
    <source>
        <dbReference type="ARBA" id="ARBA00035045"/>
    </source>
</evidence>
<evidence type="ECO:0000256" key="2">
    <source>
        <dbReference type="ARBA" id="ARBA00022964"/>
    </source>
</evidence>
<comment type="cofactor">
    <cofactor evidence="1">
        <name>Fe(2+)</name>
        <dbReference type="ChEBI" id="CHEBI:29033"/>
    </cofactor>
</comment>
<comment type="caution">
    <text evidence="8">The sequence shown here is derived from an EMBL/GenBank/DDBJ whole genome shotgun (WGS) entry which is preliminary data.</text>
</comment>
<proteinExistence type="inferred from homology"/>
<reference evidence="8" key="1">
    <citation type="journal article" date="2021" name="Nat. Commun.">
        <title>Genetic determinants of endophytism in the Arabidopsis root mycobiome.</title>
        <authorList>
            <person name="Mesny F."/>
            <person name="Miyauchi S."/>
            <person name="Thiergart T."/>
            <person name="Pickel B."/>
            <person name="Atanasova L."/>
            <person name="Karlsson M."/>
            <person name="Huettel B."/>
            <person name="Barry K.W."/>
            <person name="Haridas S."/>
            <person name="Chen C."/>
            <person name="Bauer D."/>
            <person name="Andreopoulos W."/>
            <person name="Pangilinan J."/>
            <person name="LaButti K."/>
            <person name="Riley R."/>
            <person name="Lipzen A."/>
            <person name="Clum A."/>
            <person name="Drula E."/>
            <person name="Henrissat B."/>
            <person name="Kohler A."/>
            <person name="Grigoriev I.V."/>
            <person name="Martin F.M."/>
            <person name="Hacquard S."/>
        </authorList>
    </citation>
    <scope>NUCLEOTIDE SEQUENCE</scope>
    <source>
        <strain evidence="8">FSSC 5 MPI-SDFR-AT-0091</strain>
    </source>
</reference>
<dbReference type="GO" id="GO:0051213">
    <property type="term" value="F:dioxygenase activity"/>
    <property type="evidence" value="ECO:0007669"/>
    <property type="project" value="UniProtKB-KW"/>
</dbReference>
<evidence type="ECO:0000256" key="6">
    <source>
        <dbReference type="ARBA" id="ARBA00035023"/>
    </source>
</evidence>
<organism evidence="8 9">
    <name type="scientific">Fusarium solani</name>
    <name type="common">Filamentous fungus</name>
    <dbReference type="NCBI Taxonomy" id="169388"/>
    <lineage>
        <taxon>Eukaryota</taxon>
        <taxon>Fungi</taxon>
        <taxon>Dikarya</taxon>
        <taxon>Ascomycota</taxon>
        <taxon>Pezizomycotina</taxon>
        <taxon>Sordariomycetes</taxon>
        <taxon>Hypocreomycetidae</taxon>
        <taxon>Hypocreales</taxon>
        <taxon>Nectriaceae</taxon>
        <taxon>Fusarium</taxon>
        <taxon>Fusarium solani species complex</taxon>
    </lineage>
</organism>
<accession>A0A9P9JZH7</accession>
<dbReference type="PANTHER" id="PTHR39479">
    <property type="match status" value="1"/>
</dbReference>
<evidence type="ECO:0000256" key="3">
    <source>
        <dbReference type="ARBA" id="ARBA00023002"/>
    </source>
</evidence>
<evidence type="ECO:0000256" key="4">
    <source>
        <dbReference type="ARBA" id="ARBA00023004"/>
    </source>
</evidence>
<dbReference type="Gene3D" id="3.10.180.80">
    <property type="entry name" value="Uncharacterised protein PF07063, DUF1338"/>
    <property type="match status" value="1"/>
</dbReference>
<dbReference type="PANTHER" id="PTHR39479:SF2">
    <property type="entry name" value="2-OXOADIPATE DIOXYGENASE_DECARBOXYLASE"/>
    <property type="match status" value="1"/>
</dbReference>
<dbReference type="EMBL" id="JAGTJS010000025">
    <property type="protein sequence ID" value="KAH7234569.1"/>
    <property type="molecule type" value="Genomic_DNA"/>
</dbReference>
<sequence>MAKTGLDWYNFHLEKARARAATKTTCATPEEILTEEFKDFPNDYETPRRQGLVFFQYRLADGVSKQVHAAGNAGALPRDVDVLVAKSILTYKPMVYEKFLTISAAGISQSNLDRHRRRGEKPSIQLTCLQAGYRGRGGKVMCNQAVANTAT</sequence>
<gene>
    <name evidence="8" type="ORF">B0J15DRAFT_554710</name>
</gene>